<accession>A0A1I0SER1</accession>
<name>A0A1I0SER1_9BACT</name>
<dbReference type="RefSeq" id="WP_177192399.1">
    <property type="nucleotide sequence ID" value="NZ_FOJG01000002.1"/>
</dbReference>
<evidence type="ECO:0000313" key="3">
    <source>
        <dbReference type="Proteomes" id="UP000199310"/>
    </source>
</evidence>
<sequence length="157" mass="18205">MSITETNRLEELSGSNFEIVDGQPDIRHWEVEDLQGHKLGKIDDLLFNPASRRVRYLVINLKGNRLGLTERKVLFPIGVAILHEKNDTVLLPEVTTIQISTLPFYEKGVIVTPETEQDIRNVFVSPDNHLSDGDFYNHDQFNQERFYGPRYPRDNRL</sequence>
<dbReference type="InterPro" id="IPR011033">
    <property type="entry name" value="PRC_barrel-like_sf"/>
</dbReference>
<dbReference type="STRING" id="29529.SAMN04488122_6271"/>
<keyword evidence="3" id="KW-1185">Reference proteome</keyword>
<protein>
    <submittedName>
        <fullName evidence="2">PRC-barrel domain-containing protein</fullName>
    </submittedName>
</protein>
<gene>
    <name evidence="2" type="ORF">SAMN04488122_6271</name>
</gene>
<dbReference type="InterPro" id="IPR027275">
    <property type="entry name" value="PRC-brl_dom"/>
</dbReference>
<feature type="domain" description="PRC-barrel" evidence="1">
    <location>
        <begin position="24"/>
        <end position="93"/>
    </location>
</feature>
<dbReference type="EMBL" id="FOJG01000002">
    <property type="protein sequence ID" value="SEW54990.1"/>
    <property type="molecule type" value="Genomic_DNA"/>
</dbReference>
<dbReference type="Pfam" id="PF05239">
    <property type="entry name" value="PRC"/>
    <property type="match status" value="1"/>
</dbReference>
<proteinExistence type="predicted"/>
<dbReference type="GO" id="GO:0030077">
    <property type="term" value="C:plasma membrane light-harvesting complex"/>
    <property type="evidence" value="ECO:0007669"/>
    <property type="project" value="InterPro"/>
</dbReference>
<evidence type="ECO:0000313" key="2">
    <source>
        <dbReference type="EMBL" id="SEW54990.1"/>
    </source>
</evidence>
<dbReference type="GO" id="GO:0019684">
    <property type="term" value="P:photosynthesis, light reaction"/>
    <property type="evidence" value="ECO:0007669"/>
    <property type="project" value="InterPro"/>
</dbReference>
<dbReference type="SUPFAM" id="SSF50346">
    <property type="entry name" value="PRC-barrel domain"/>
    <property type="match status" value="1"/>
</dbReference>
<dbReference type="Proteomes" id="UP000199310">
    <property type="component" value="Unassembled WGS sequence"/>
</dbReference>
<evidence type="ECO:0000259" key="1">
    <source>
        <dbReference type="Pfam" id="PF05239"/>
    </source>
</evidence>
<dbReference type="InterPro" id="IPR014747">
    <property type="entry name" value="Bac_photo_RC_H_C"/>
</dbReference>
<dbReference type="AlphaFoldDB" id="A0A1I0SER1"/>
<dbReference type="Gene3D" id="3.90.50.10">
    <property type="entry name" value="Photosynthetic Reaction Center, subunit H, domain 2"/>
    <property type="match status" value="1"/>
</dbReference>
<reference evidence="3" key="1">
    <citation type="submission" date="2016-10" db="EMBL/GenBank/DDBJ databases">
        <authorList>
            <person name="Varghese N."/>
            <person name="Submissions S."/>
        </authorList>
    </citation>
    <scope>NUCLEOTIDE SEQUENCE [LARGE SCALE GENOMIC DNA]</scope>
    <source>
        <strain evidence="3">DSM 3695</strain>
    </source>
</reference>
<organism evidence="2 3">
    <name type="scientific">Chitinophaga arvensicola</name>
    <dbReference type="NCBI Taxonomy" id="29529"/>
    <lineage>
        <taxon>Bacteria</taxon>
        <taxon>Pseudomonadati</taxon>
        <taxon>Bacteroidota</taxon>
        <taxon>Chitinophagia</taxon>
        <taxon>Chitinophagales</taxon>
        <taxon>Chitinophagaceae</taxon>
        <taxon>Chitinophaga</taxon>
    </lineage>
</organism>